<protein>
    <submittedName>
        <fullName evidence="2">Unannotated protein</fullName>
    </submittedName>
</protein>
<accession>A0A6J6SLW6</accession>
<keyword evidence="1" id="KW-0812">Transmembrane</keyword>
<reference evidence="2" key="1">
    <citation type="submission" date="2020-05" db="EMBL/GenBank/DDBJ databases">
        <authorList>
            <person name="Chiriac C."/>
            <person name="Salcher M."/>
            <person name="Ghai R."/>
            <person name="Kavagutti S V."/>
        </authorList>
    </citation>
    <scope>NUCLEOTIDE SEQUENCE</scope>
</reference>
<keyword evidence="1" id="KW-0472">Membrane</keyword>
<feature type="transmembrane region" description="Helical" evidence="1">
    <location>
        <begin position="37"/>
        <end position="55"/>
    </location>
</feature>
<dbReference type="AlphaFoldDB" id="A0A6J6SLW6"/>
<name>A0A6J6SLW6_9ZZZZ</name>
<gene>
    <name evidence="2" type="ORF">UFOPK2788_00451</name>
</gene>
<sequence>MRANSKLCLQADPKLWGKVLPMILYSETVRELSAPPIFFGLFAFGVLSLLLYLTLRIDRD</sequence>
<organism evidence="2">
    <name type="scientific">freshwater metagenome</name>
    <dbReference type="NCBI Taxonomy" id="449393"/>
    <lineage>
        <taxon>unclassified sequences</taxon>
        <taxon>metagenomes</taxon>
        <taxon>ecological metagenomes</taxon>
    </lineage>
</organism>
<proteinExistence type="predicted"/>
<evidence type="ECO:0000313" key="2">
    <source>
        <dbReference type="EMBL" id="CAB4735219.1"/>
    </source>
</evidence>
<evidence type="ECO:0000256" key="1">
    <source>
        <dbReference type="SAM" id="Phobius"/>
    </source>
</evidence>
<dbReference type="EMBL" id="CAEZYV010000050">
    <property type="protein sequence ID" value="CAB4735219.1"/>
    <property type="molecule type" value="Genomic_DNA"/>
</dbReference>
<keyword evidence="1" id="KW-1133">Transmembrane helix</keyword>